<dbReference type="CDD" id="cd01189">
    <property type="entry name" value="INT_ICEBs1_C_like"/>
    <property type="match status" value="1"/>
</dbReference>
<dbReference type="RefSeq" id="WP_011918158.1">
    <property type="nucleotide sequence ID" value="NC_009437.1"/>
</dbReference>
<dbReference type="InterPro" id="IPR002104">
    <property type="entry name" value="Integrase_catalytic"/>
</dbReference>
<name>A4XMV7_CALS8</name>
<dbReference type="eggNOG" id="COG0582">
    <property type="taxonomic scope" value="Bacteria"/>
</dbReference>
<evidence type="ECO:0000259" key="7">
    <source>
        <dbReference type="PROSITE" id="PS51900"/>
    </source>
</evidence>
<dbReference type="GO" id="GO:0006310">
    <property type="term" value="P:DNA recombination"/>
    <property type="evidence" value="ECO:0007669"/>
    <property type="project" value="UniProtKB-KW"/>
</dbReference>
<dbReference type="InterPro" id="IPR044068">
    <property type="entry name" value="CB"/>
</dbReference>
<comment type="similarity">
    <text evidence="1">Belongs to the 'phage' integrase family.</text>
</comment>
<dbReference type="PROSITE" id="PS51900">
    <property type="entry name" value="CB"/>
    <property type="match status" value="1"/>
</dbReference>
<evidence type="ECO:0000256" key="5">
    <source>
        <dbReference type="PROSITE-ProRule" id="PRU01248"/>
    </source>
</evidence>
<accession>A4XMV7</accession>
<dbReference type="PANTHER" id="PTHR30349">
    <property type="entry name" value="PHAGE INTEGRASE-RELATED"/>
    <property type="match status" value="1"/>
</dbReference>
<dbReference type="InterPro" id="IPR010998">
    <property type="entry name" value="Integrase_recombinase_N"/>
</dbReference>
<dbReference type="OrthoDB" id="9785687at2"/>
<dbReference type="SUPFAM" id="SSF56349">
    <property type="entry name" value="DNA breaking-rejoining enzymes"/>
    <property type="match status" value="1"/>
</dbReference>
<dbReference type="DNASU" id="5088913"/>
<dbReference type="Pfam" id="PF00589">
    <property type="entry name" value="Phage_integrase"/>
    <property type="match status" value="1"/>
</dbReference>
<protein>
    <submittedName>
        <fullName evidence="8">Phage integrase family protein</fullName>
    </submittedName>
</protein>
<gene>
    <name evidence="8" type="ordered locus">Csac_2671</name>
</gene>
<evidence type="ECO:0000256" key="2">
    <source>
        <dbReference type="ARBA" id="ARBA00022908"/>
    </source>
</evidence>
<dbReference type="GO" id="GO:0003677">
    <property type="term" value="F:DNA binding"/>
    <property type="evidence" value="ECO:0007669"/>
    <property type="project" value="UniProtKB-UniRule"/>
</dbReference>
<dbReference type="Proteomes" id="UP000000256">
    <property type="component" value="Chromosome"/>
</dbReference>
<evidence type="ECO:0000256" key="1">
    <source>
        <dbReference type="ARBA" id="ARBA00008857"/>
    </source>
</evidence>
<keyword evidence="4" id="KW-0233">DNA recombination</keyword>
<organism evidence="8 9">
    <name type="scientific">Caldicellulosiruptor saccharolyticus (strain ATCC 43494 / DSM 8903 / Tp8T 6331)</name>
    <dbReference type="NCBI Taxonomy" id="351627"/>
    <lineage>
        <taxon>Bacteria</taxon>
        <taxon>Bacillati</taxon>
        <taxon>Bacillota</taxon>
        <taxon>Bacillota incertae sedis</taxon>
        <taxon>Caldicellulosiruptorales</taxon>
        <taxon>Caldicellulosiruptoraceae</taxon>
        <taxon>Caldicellulosiruptor</taxon>
    </lineage>
</organism>
<dbReference type="InterPro" id="IPR004107">
    <property type="entry name" value="Integrase_SAM-like_N"/>
</dbReference>
<sequence>MSVEQLNQLNIEELIITLENVLKILKQYSKVSNSSITFKEFVDYWFEAYASTAVKPSTQKRYRQLLKPALRAIGNKPLNKVKPLDIQNIYIALAGTQSNCTILKLHRLLHEIFKHAQMWEYISDNPVKKVVPPTPEKKVFDVWDVETAKRFLEIIKDEPIYYPALIALHTGMRAGEILSLKWCDVNFETRVISIVKSERKNRGLKTVNLKTKTSKRAVYMNDILYKELKNLYEITKPKPDDFVCPRLPTGNLTVNYLSRKFKKLVKKHNFPLIRFHDLRHTFATLMLSLGVNTKIVAEILGHSDIKLTADTYSHVLPTMQEEAMKEFVKLWK</sequence>
<dbReference type="InterPro" id="IPR011010">
    <property type="entry name" value="DNA_brk_join_enz"/>
</dbReference>
<dbReference type="PROSITE" id="PS51898">
    <property type="entry name" value="TYR_RECOMBINASE"/>
    <property type="match status" value="1"/>
</dbReference>
<dbReference type="Gene3D" id="1.10.443.10">
    <property type="entry name" value="Intergrase catalytic core"/>
    <property type="match status" value="1"/>
</dbReference>
<dbReference type="HOGENOM" id="CLU_027562_17_1_9"/>
<dbReference type="AlphaFoldDB" id="A4XMV7"/>
<keyword evidence="2" id="KW-0229">DNA integration</keyword>
<keyword evidence="3 5" id="KW-0238">DNA-binding</keyword>
<dbReference type="STRING" id="351627.Csac_2671"/>
<dbReference type="PANTHER" id="PTHR30349:SF41">
    <property type="entry name" value="INTEGRASE_RECOMBINASE PROTEIN MJ0367-RELATED"/>
    <property type="match status" value="1"/>
</dbReference>
<dbReference type="KEGG" id="csc:Csac_2671"/>
<keyword evidence="9" id="KW-1185">Reference proteome</keyword>
<evidence type="ECO:0000313" key="8">
    <source>
        <dbReference type="EMBL" id="ABP68242.1"/>
    </source>
</evidence>
<feature type="domain" description="Tyr recombinase" evidence="6">
    <location>
        <begin position="138"/>
        <end position="325"/>
    </location>
</feature>
<evidence type="ECO:0000256" key="3">
    <source>
        <dbReference type="ARBA" id="ARBA00023125"/>
    </source>
</evidence>
<dbReference type="EMBL" id="CP000679">
    <property type="protein sequence ID" value="ABP68242.1"/>
    <property type="molecule type" value="Genomic_DNA"/>
</dbReference>
<reference evidence="8 9" key="1">
    <citation type="journal article" date="2008" name="Appl. Environ. Microbiol.">
        <title>Hydrogenomics of the extremely thermophilic bacterium Caldicellulosiruptor saccharolyticus.</title>
        <authorList>
            <person name="van de Werken H.J."/>
            <person name="Verhaart M.R."/>
            <person name="VanFossen A.L."/>
            <person name="Willquist K."/>
            <person name="Lewis D.L."/>
            <person name="Nichols J.D."/>
            <person name="Goorissen H.P."/>
            <person name="Mongodin E.F."/>
            <person name="Nelson K.E."/>
            <person name="van Niel E.W."/>
            <person name="Stams A.J."/>
            <person name="Ward D.E."/>
            <person name="de Vos W.M."/>
            <person name="van der Oost J."/>
            <person name="Kelly R.M."/>
            <person name="Kengen S.W."/>
        </authorList>
    </citation>
    <scope>NUCLEOTIDE SEQUENCE [LARGE SCALE GENOMIC DNA]</scope>
    <source>
        <strain evidence="9">ATCC 43494 / DSM 8903 / Tp8T 6331</strain>
    </source>
</reference>
<dbReference type="InterPro" id="IPR013762">
    <property type="entry name" value="Integrase-like_cat_sf"/>
</dbReference>
<feature type="domain" description="Core-binding (CB)" evidence="7">
    <location>
        <begin position="36"/>
        <end position="117"/>
    </location>
</feature>
<proteinExistence type="inferred from homology"/>
<evidence type="ECO:0000256" key="4">
    <source>
        <dbReference type="ARBA" id="ARBA00023172"/>
    </source>
</evidence>
<dbReference type="Gene3D" id="1.10.150.130">
    <property type="match status" value="1"/>
</dbReference>
<evidence type="ECO:0000259" key="6">
    <source>
        <dbReference type="PROSITE" id="PS51898"/>
    </source>
</evidence>
<dbReference type="InterPro" id="IPR050090">
    <property type="entry name" value="Tyrosine_recombinase_XerCD"/>
</dbReference>
<evidence type="ECO:0000313" key="9">
    <source>
        <dbReference type="Proteomes" id="UP000000256"/>
    </source>
</evidence>
<dbReference type="Pfam" id="PF14659">
    <property type="entry name" value="Phage_int_SAM_3"/>
    <property type="match status" value="1"/>
</dbReference>
<dbReference type="GO" id="GO:0015074">
    <property type="term" value="P:DNA integration"/>
    <property type="evidence" value="ECO:0007669"/>
    <property type="project" value="UniProtKB-KW"/>
</dbReference>